<sequence length="216" mass="24100">MTVLRLRDGSLWVHNPLAPTGELLEQLASIGGRVAHVVVPNNSPEHWVYAGDFCDALADDVQLWVPPGFLTDRPLPFPWLFGLKELRDRIAWREFGEEAPEEWGGEVEVALFRTPTLVEAAFLLRSPRALLLADAAFKMDASCGVPAGNVWQARLLGVWQRLGCPTRVVFSAFPKRARAFVQRLLQFDFDTVVPAHFLAPVPGGKQALLECFKFLL</sequence>
<dbReference type="AlphaFoldDB" id="A0AAW1RZ07"/>
<dbReference type="InterPro" id="IPR036866">
    <property type="entry name" value="RibonucZ/Hydroxyglut_hydro"/>
</dbReference>
<comment type="caution">
    <text evidence="1">The sequence shown here is derived from an EMBL/GenBank/DDBJ whole genome shotgun (WGS) entry which is preliminary data.</text>
</comment>
<dbReference type="SUPFAM" id="SSF56281">
    <property type="entry name" value="Metallo-hydrolase/oxidoreductase"/>
    <property type="match status" value="1"/>
</dbReference>
<name>A0AAW1RZ07_9CHLO</name>
<dbReference type="EMBL" id="JALJOU010000018">
    <property type="protein sequence ID" value="KAK9838547.1"/>
    <property type="molecule type" value="Genomic_DNA"/>
</dbReference>
<organism evidence="1 2">
    <name type="scientific">Elliptochloris bilobata</name>
    <dbReference type="NCBI Taxonomy" id="381761"/>
    <lineage>
        <taxon>Eukaryota</taxon>
        <taxon>Viridiplantae</taxon>
        <taxon>Chlorophyta</taxon>
        <taxon>core chlorophytes</taxon>
        <taxon>Trebouxiophyceae</taxon>
        <taxon>Trebouxiophyceae incertae sedis</taxon>
        <taxon>Elliptochloris clade</taxon>
        <taxon>Elliptochloris</taxon>
    </lineage>
</organism>
<evidence type="ECO:0000313" key="1">
    <source>
        <dbReference type="EMBL" id="KAK9838547.1"/>
    </source>
</evidence>
<dbReference type="PANTHER" id="PTHR33835:SF2">
    <property type="entry name" value="LYSINE-TRNA LIGASE"/>
    <property type="match status" value="1"/>
</dbReference>
<dbReference type="Pfam" id="PF14234">
    <property type="entry name" value="DUF4336"/>
    <property type="match status" value="1"/>
</dbReference>
<evidence type="ECO:0008006" key="3">
    <source>
        <dbReference type="Google" id="ProtNLM"/>
    </source>
</evidence>
<gene>
    <name evidence="1" type="ORF">WJX81_006657</name>
</gene>
<dbReference type="Proteomes" id="UP001445335">
    <property type="component" value="Unassembled WGS sequence"/>
</dbReference>
<proteinExistence type="predicted"/>
<evidence type="ECO:0000313" key="2">
    <source>
        <dbReference type="Proteomes" id="UP001445335"/>
    </source>
</evidence>
<keyword evidence="2" id="KW-1185">Reference proteome</keyword>
<reference evidence="1 2" key="1">
    <citation type="journal article" date="2024" name="Nat. Commun.">
        <title>Phylogenomics reveals the evolutionary origins of lichenization in chlorophyte algae.</title>
        <authorList>
            <person name="Puginier C."/>
            <person name="Libourel C."/>
            <person name="Otte J."/>
            <person name="Skaloud P."/>
            <person name="Haon M."/>
            <person name="Grisel S."/>
            <person name="Petersen M."/>
            <person name="Berrin J.G."/>
            <person name="Delaux P.M."/>
            <person name="Dal Grande F."/>
            <person name="Keller J."/>
        </authorList>
    </citation>
    <scope>NUCLEOTIDE SEQUENCE [LARGE SCALE GENOMIC DNA]</scope>
    <source>
        <strain evidence="1 2">SAG 245.80</strain>
    </source>
</reference>
<dbReference type="PANTHER" id="PTHR33835">
    <property type="entry name" value="YALI0C07656P"/>
    <property type="match status" value="1"/>
</dbReference>
<dbReference type="InterPro" id="IPR025638">
    <property type="entry name" value="DUF4336"/>
</dbReference>
<protein>
    <recommendedName>
        <fullName evidence="3">MBL fold metallo-hydrolase</fullName>
    </recommendedName>
</protein>
<accession>A0AAW1RZ07</accession>